<dbReference type="PANTHER" id="PTHR10885:SF0">
    <property type="entry name" value="ISOPENTENYL-DIPHOSPHATE DELTA-ISOMERASE"/>
    <property type="match status" value="1"/>
</dbReference>
<comment type="caution">
    <text evidence="3">The sequence shown here is derived from an EMBL/GenBank/DDBJ whole genome shotgun (WGS) entry which is preliminary data.</text>
</comment>
<dbReference type="GO" id="GO:0016787">
    <property type="term" value="F:hydrolase activity"/>
    <property type="evidence" value="ECO:0007669"/>
    <property type="project" value="UniProtKB-KW"/>
</dbReference>
<evidence type="ECO:0000313" key="3">
    <source>
        <dbReference type="EMBL" id="KAA6303557.1"/>
    </source>
</evidence>
<dbReference type="AlphaFoldDB" id="A0A5M8P4W8"/>
<dbReference type="Pfam" id="PF00293">
    <property type="entry name" value="NUDIX"/>
    <property type="match status" value="1"/>
</dbReference>
<feature type="domain" description="Nudix hydrolase" evidence="2">
    <location>
        <begin position="29"/>
        <end position="163"/>
    </location>
</feature>
<dbReference type="PANTHER" id="PTHR10885">
    <property type="entry name" value="ISOPENTENYL-DIPHOSPHATE DELTA-ISOMERASE"/>
    <property type="match status" value="1"/>
</dbReference>
<evidence type="ECO:0000256" key="1">
    <source>
        <dbReference type="ARBA" id="ARBA00022801"/>
    </source>
</evidence>
<dbReference type="InterPro" id="IPR000086">
    <property type="entry name" value="NUDIX_hydrolase_dom"/>
</dbReference>
<proteinExistence type="predicted"/>
<dbReference type="InterPro" id="IPR020084">
    <property type="entry name" value="NUDIX_hydrolase_CS"/>
</dbReference>
<reference evidence="3 4" key="1">
    <citation type="submission" date="2019-03" db="EMBL/GenBank/DDBJ databases">
        <title>Single cell metagenomics reveals metabolic interactions within the superorganism composed of flagellate Streblomastix strix and complex community of Bacteroidetes bacteria on its surface.</title>
        <authorList>
            <person name="Treitli S.C."/>
            <person name="Kolisko M."/>
            <person name="Husnik F."/>
            <person name="Keeling P."/>
            <person name="Hampl V."/>
        </authorList>
    </citation>
    <scope>NUCLEOTIDE SEQUENCE [LARGE SCALE GENOMIC DNA]</scope>
    <source>
        <strain evidence="3">St1</strain>
    </source>
</reference>
<dbReference type="InterPro" id="IPR015797">
    <property type="entry name" value="NUDIX_hydrolase-like_dom_sf"/>
</dbReference>
<dbReference type="EC" id="5.3.3.2" evidence="3"/>
<dbReference type="PROSITE" id="PS51462">
    <property type="entry name" value="NUDIX"/>
    <property type="match status" value="1"/>
</dbReference>
<evidence type="ECO:0000259" key="2">
    <source>
        <dbReference type="PROSITE" id="PS51462"/>
    </source>
</evidence>
<dbReference type="EMBL" id="SNRX01000001">
    <property type="protein sequence ID" value="KAA6303557.1"/>
    <property type="molecule type" value="Genomic_DNA"/>
</dbReference>
<dbReference type="Gene3D" id="3.90.79.10">
    <property type="entry name" value="Nucleoside Triphosphate Pyrophosphohydrolase"/>
    <property type="match status" value="1"/>
</dbReference>
<dbReference type="CDD" id="cd04692">
    <property type="entry name" value="NUDIX_Hydrolase"/>
    <property type="match status" value="1"/>
</dbReference>
<sequence>MDELFPLVDESGQVIGKATRSQCHSGSKILHPVIHLHIFNSKGELLLQKRSITKDIQPGKWDTSVGGHVDFGENIETALRREVREELGINDFVPEFLRSYVFESEIEKELVYSYKTVYEGPVAFDTTEIDAIRFWSINDIEQNLQQSVFTPNFEDEFLFLMFAS</sequence>
<dbReference type="SUPFAM" id="SSF55811">
    <property type="entry name" value="Nudix"/>
    <property type="match status" value="1"/>
</dbReference>
<keyword evidence="3" id="KW-0413">Isomerase</keyword>
<evidence type="ECO:0000313" key="4">
    <source>
        <dbReference type="Proteomes" id="UP000324575"/>
    </source>
</evidence>
<name>A0A5M8P4W8_9BACT</name>
<keyword evidence="1" id="KW-0378">Hydrolase</keyword>
<dbReference type="PROSITE" id="PS00893">
    <property type="entry name" value="NUDIX_BOX"/>
    <property type="match status" value="1"/>
</dbReference>
<dbReference type="Proteomes" id="UP000324575">
    <property type="component" value="Unassembled WGS sequence"/>
</dbReference>
<organism evidence="3 4">
    <name type="scientific">Candidatus Ordinivivax streblomastigis</name>
    <dbReference type="NCBI Taxonomy" id="2540710"/>
    <lineage>
        <taxon>Bacteria</taxon>
        <taxon>Pseudomonadati</taxon>
        <taxon>Bacteroidota</taxon>
        <taxon>Bacteroidia</taxon>
        <taxon>Bacteroidales</taxon>
        <taxon>Candidatus Ordinivivax</taxon>
    </lineage>
</organism>
<gene>
    <name evidence="3" type="ORF">EZS26_000108</name>
</gene>
<accession>A0A5M8P4W8</accession>
<dbReference type="GO" id="GO:0004452">
    <property type="term" value="F:isopentenyl-diphosphate delta-isomerase activity"/>
    <property type="evidence" value="ECO:0007669"/>
    <property type="project" value="UniProtKB-EC"/>
</dbReference>
<protein>
    <submittedName>
        <fullName evidence="3">Isopentenyl-diphosphate Delta-isomerase</fullName>
        <ecNumber evidence="3">5.3.3.2</ecNumber>
    </submittedName>
</protein>